<dbReference type="PANTHER" id="PTHR44742">
    <property type="match status" value="1"/>
</dbReference>
<evidence type="ECO:0000256" key="7">
    <source>
        <dbReference type="ARBA" id="ARBA00022824"/>
    </source>
</evidence>
<protein>
    <recommendedName>
        <fullName evidence="13">Methyltransferase</fullName>
        <ecNumber evidence="13">2.1.1.-</ecNumber>
    </recommendedName>
</protein>
<keyword evidence="2" id="KW-0444">Lipid biosynthesis</keyword>
<evidence type="ECO:0000256" key="2">
    <source>
        <dbReference type="ARBA" id="ARBA00022516"/>
    </source>
</evidence>
<dbReference type="GO" id="GO:0032259">
    <property type="term" value="P:methylation"/>
    <property type="evidence" value="ECO:0007669"/>
    <property type="project" value="UniProtKB-KW"/>
</dbReference>
<dbReference type="Gene3D" id="3.40.50.150">
    <property type="entry name" value="Vaccinia Virus protein VP39"/>
    <property type="match status" value="1"/>
</dbReference>
<comment type="subcellular location">
    <subcellularLocation>
        <location evidence="1">Microsome membrane</location>
        <topology evidence="1">Single-pass membrane protein</topology>
    </subcellularLocation>
</comment>
<proteinExistence type="inferred from homology"/>
<organism evidence="16">
    <name type="scientific">Chloropicon laureae</name>
    <dbReference type="NCBI Taxonomy" id="464258"/>
    <lineage>
        <taxon>Eukaryota</taxon>
        <taxon>Viridiplantae</taxon>
        <taxon>Chlorophyta</taxon>
        <taxon>Chloropicophyceae</taxon>
        <taxon>Chloropicales</taxon>
        <taxon>Chloropicaceae</taxon>
        <taxon>Chloropicon</taxon>
    </lineage>
</organism>
<keyword evidence="5 12" id="KW-0949">S-adenosyl-L-methionine</keyword>
<evidence type="ECO:0000256" key="14">
    <source>
        <dbReference type="SAM" id="MobiDB-lite"/>
    </source>
</evidence>
<evidence type="ECO:0000256" key="6">
    <source>
        <dbReference type="ARBA" id="ARBA00022692"/>
    </source>
</evidence>
<dbReference type="InterPro" id="IPR013216">
    <property type="entry name" value="Methyltransf_11"/>
</dbReference>
<keyword evidence="6" id="KW-0812">Transmembrane</keyword>
<dbReference type="AlphaFoldDB" id="A0A7S2Z6J0"/>
<dbReference type="PANTHER" id="PTHR44742:SF2">
    <property type="entry name" value="24-METHYLENESTEROL C-METHYLTRANSFERASE 2"/>
    <property type="match status" value="1"/>
</dbReference>
<keyword evidence="10" id="KW-0443">Lipid metabolism</keyword>
<dbReference type="CDD" id="cd02440">
    <property type="entry name" value="AdoMet_MTases"/>
    <property type="match status" value="1"/>
</dbReference>
<keyword evidence="11" id="KW-0472">Membrane</keyword>
<evidence type="ECO:0000313" key="16">
    <source>
        <dbReference type="EMBL" id="CAE0025888.1"/>
    </source>
</evidence>
<dbReference type="InterPro" id="IPR013705">
    <property type="entry name" value="Sterol_MeTrfase_C"/>
</dbReference>
<dbReference type="GO" id="GO:0008757">
    <property type="term" value="F:S-adenosylmethionine-dependent methyltransferase activity"/>
    <property type="evidence" value="ECO:0007669"/>
    <property type="project" value="InterPro"/>
</dbReference>
<name>A0A7S2Z6J0_9CHLO</name>
<evidence type="ECO:0000256" key="11">
    <source>
        <dbReference type="ARBA" id="ARBA00023136"/>
    </source>
</evidence>
<comment type="similarity">
    <text evidence="12 13">Belongs to the class I-like SAM-binding methyltransferase superfamily. Erg6/SMT family.</text>
</comment>
<evidence type="ECO:0000256" key="4">
    <source>
        <dbReference type="ARBA" id="ARBA00022679"/>
    </source>
</evidence>
<feature type="region of interest" description="Disordered" evidence="14">
    <location>
        <begin position="1"/>
        <end position="69"/>
    </location>
</feature>
<evidence type="ECO:0000256" key="13">
    <source>
        <dbReference type="RuleBase" id="RU362025"/>
    </source>
</evidence>
<dbReference type="InterPro" id="IPR030384">
    <property type="entry name" value="MeTrfase_SMT"/>
</dbReference>
<evidence type="ECO:0000256" key="12">
    <source>
        <dbReference type="PROSITE-ProRule" id="PRU01022"/>
    </source>
</evidence>
<dbReference type="InterPro" id="IPR029063">
    <property type="entry name" value="SAM-dependent_MTases_sf"/>
</dbReference>
<keyword evidence="4 12" id="KW-0808">Transferase</keyword>
<keyword evidence="7" id="KW-0256">Endoplasmic reticulum</keyword>
<dbReference type="GO" id="GO:0006694">
    <property type="term" value="P:steroid biosynthetic process"/>
    <property type="evidence" value="ECO:0007669"/>
    <property type="project" value="InterPro"/>
</dbReference>
<sequence>MSYKRQQPRHGDGTETETSSAAGAAETIQVHLKNRVAANGSANGGGKEVANGNGHKEAVQDGSASKNGKKKSKFWNKFAGLVRSDVKSQWKDYDKTFTQANGEGITDKEHTTQKGVAAFYNLVTDIYEWGWGPSFHFSPMLKGKGVAESSVAHETRIADTLGLKPGTTVLDAGCGIGGPLVTIASHSGAKVVGITINAYQVERCKARATAAGLRLEQDFDVLQGDFLDLPFPDNSFDNVYSIEATCHSPSLEKAYGEIYRVLKPGGKFVNYEWVATPLFDRENADHVKCIDAINYANALPEMRHHSEIAQVARKVGFEVLEEMDLAANKNAGEWWGVLKAGMKRYKRNDLLVKILSFLRILPKNTKDVHKMLFRVLKTFIEGGELGIFSPMHMVVLQKQAQAVEE</sequence>
<dbReference type="SUPFAM" id="SSF53335">
    <property type="entry name" value="S-adenosyl-L-methionine-dependent methyltransferases"/>
    <property type="match status" value="1"/>
</dbReference>
<keyword evidence="3 12" id="KW-0489">Methyltransferase</keyword>
<gene>
    <name evidence="16" type="ORF">CLAU1311_LOCUS7651</name>
</gene>
<evidence type="ECO:0000256" key="10">
    <source>
        <dbReference type="ARBA" id="ARBA00023098"/>
    </source>
</evidence>
<evidence type="ECO:0000256" key="1">
    <source>
        <dbReference type="ARBA" id="ARBA00004111"/>
    </source>
</evidence>
<dbReference type="Pfam" id="PF08241">
    <property type="entry name" value="Methyltransf_11"/>
    <property type="match status" value="1"/>
</dbReference>
<keyword evidence="9" id="KW-1133">Transmembrane helix</keyword>
<evidence type="ECO:0000256" key="3">
    <source>
        <dbReference type="ARBA" id="ARBA00022603"/>
    </source>
</evidence>
<keyword evidence="8" id="KW-0492">Microsome</keyword>
<evidence type="ECO:0000256" key="5">
    <source>
        <dbReference type="ARBA" id="ARBA00022691"/>
    </source>
</evidence>
<evidence type="ECO:0000256" key="9">
    <source>
        <dbReference type="ARBA" id="ARBA00022989"/>
    </source>
</evidence>
<evidence type="ECO:0000256" key="8">
    <source>
        <dbReference type="ARBA" id="ARBA00022848"/>
    </source>
</evidence>
<feature type="compositionally biased region" description="Low complexity" evidence="14">
    <location>
        <begin position="16"/>
        <end position="27"/>
    </location>
</feature>
<dbReference type="EMBL" id="HBHU01011722">
    <property type="protein sequence ID" value="CAE0025888.1"/>
    <property type="molecule type" value="Transcribed_RNA"/>
</dbReference>
<reference evidence="16" key="1">
    <citation type="submission" date="2021-01" db="EMBL/GenBank/DDBJ databases">
        <authorList>
            <person name="Corre E."/>
            <person name="Pelletier E."/>
            <person name="Niang G."/>
            <person name="Scheremetjew M."/>
            <person name="Finn R."/>
            <person name="Kale V."/>
            <person name="Holt S."/>
            <person name="Cochrane G."/>
            <person name="Meng A."/>
            <person name="Brown T."/>
            <person name="Cohen L."/>
        </authorList>
    </citation>
    <scope>NUCLEOTIDE SEQUENCE</scope>
    <source>
        <strain evidence="16">RCC856</strain>
    </source>
</reference>
<feature type="domain" description="SAM-dependent methyltransferase Erg6/SMT-type" evidence="15">
    <location>
        <begin position="119"/>
        <end position="399"/>
    </location>
</feature>
<dbReference type="Pfam" id="PF08498">
    <property type="entry name" value="Sterol_MT_C"/>
    <property type="match status" value="1"/>
</dbReference>
<evidence type="ECO:0000259" key="15">
    <source>
        <dbReference type="PROSITE" id="PS51685"/>
    </source>
</evidence>
<dbReference type="EC" id="2.1.1.-" evidence="13"/>
<dbReference type="PROSITE" id="PS51685">
    <property type="entry name" value="SAM_MT_ERG6_SMT"/>
    <property type="match status" value="1"/>
</dbReference>
<accession>A0A7S2Z6J0</accession>